<feature type="region of interest" description="Disordered" evidence="1">
    <location>
        <begin position="1"/>
        <end position="20"/>
    </location>
</feature>
<accession>A0ABU2U2S1</accession>
<sequence length="88" mass="9790">MSLQFVGIDPDTETGDSPTVWVDTDKRELLLQGWTATPDEEEHIYSEAGTAPGHALGVPPHETIIRIPARMMHIIRKACDELDRSADH</sequence>
<proteinExistence type="predicted"/>
<evidence type="ECO:0000256" key="1">
    <source>
        <dbReference type="SAM" id="MobiDB-lite"/>
    </source>
</evidence>
<dbReference type="EMBL" id="JAVREY010000055">
    <property type="protein sequence ID" value="MDT0467526.1"/>
    <property type="molecule type" value="Genomic_DNA"/>
</dbReference>
<protein>
    <submittedName>
        <fullName evidence="2">Uncharacterized protein</fullName>
    </submittedName>
</protein>
<evidence type="ECO:0000313" key="2">
    <source>
        <dbReference type="EMBL" id="MDT0467526.1"/>
    </source>
</evidence>
<reference evidence="3" key="1">
    <citation type="submission" date="2023-07" db="EMBL/GenBank/DDBJ databases">
        <title>30 novel species of actinomycetes from the DSMZ collection.</title>
        <authorList>
            <person name="Nouioui I."/>
        </authorList>
    </citation>
    <scope>NUCLEOTIDE SEQUENCE [LARGE SCALE GENOMIC DNA]</scope>
    <source>
        <strain evidence="3">DSM 41699</strain>
    </source>
</reference>
<dbReference type="Proteomes" id="UP001183809">
    <property type="component" value="Unassembled WGS sequence"/>
</dbReference>
<organism evidence="2 3">
    <name type="scientific">Streptomyces gibsoniae</name>
    <dbReference type="NCBI Taxonomy" id="3075529"/>
    <lineage>
        <taxon>Bacteria</taxon>
        <taxon>Bacillati</taxon>
        <taxon>Actinomycetota</taxon>
        <taxon>Actinomycetes</taxon>
        <taxon>Kitasatosporales</taxon>
        <taxon>Streptomycetaceae</taxon>
        <taxon>Streptomyces</taxon>
    </lineage>
</organism>
<comment type="caution">
    <text evidence="2">The sequence shown here is derived from an EMBL/GenBank/DDBJ whole genome shotgun (WGS) entry which is preliminary data.</text>
</comment>
<keyword evidence="3" id="KW-1185">Reference proteome</keyword>
<dbReference type="RefSeq" id="WP_311698988.1">
    <property type="nucleotide sequence ID" value="NZ_JAVREY010000055.1"/>
</dbReference>
<name>A0ABU2U2S1_9ACTN</name>
<evidence type="ECO:0000313" key="3">
    <source>
        <dbReference type="Proteomes" id="UP001183809"/>
    </source>
</evidence>
<gene>
    <name evidence="2" type="ORF">RM764_31775</name>
</gene>